<evidence type="ECO:0000256" key="3">
    <source>
        <dbReference type="SAM" id="MobiDB-lite"/>
    </source>
</evidence>
<keyword evidence="6" id="KW-1185">Reference proteome</keyword>
<keyword evidence="1" id="KW-0539">Nucleus</keyword>
<comment type="caution">
    <text evidence="5">The sequence shown here is derived from an EMBL/GenBank/DDBJ whole genome shotgun (WGS) entry which is preliminary data.</text>
</comment>
<evidence type="ECO:0000256" key="2">
    <source>
        <dbReference type="PROSITE-ProRule" id="PRU01002"/>
    </source>
</evidence>
<feature type="region of interest" description="Disordered" evidence="3">
    <location>
        <begin position="283"/>
        <end position="336"/>
    </location>
</feature>
<feature type="region of interest" description="Disordered" evidence="3">
    <location>
        <begin position="348"/>
        <end position="395"/>
    </location>
</feature>
<evidence type="ECO:0000259" key="4">
    <source>
        <dbReference type="PROSITE" id="PS51667"/>
    </source>
</evidence>
<reference evidence="5" key="2">
    <citation type="journal article" date="2023" name="Int. J. Mol. Sci.">
        <title>De Novo Assembly and Annotation of 11 Diverse Shrub Willow (Salix) Genomes Reveals Novel Gene Organization in Sex-Linked Regions.</title>
        <authorList>
            <person name="Hyden B."/>
            <person name="Feng K."/>
            <person name="Yates T.B."/>
            <person name="Jawdy S."/>
            <person name="Cereghino C."/>
            <person name="Smart L.B."/>
            <person name="Muchero W."/>
        </authorList>
    </citation>
    <scope>NUCLEOTIDE SEQUENCE</scope>
    <source>
        <tissue evidence="5">Shoot tip</tissue>
    </source>
</reference>
<dbReference type="Proteomes" id="UP001141253">
    <property type="component" value="Chromosome 15W"/>
</dbReference>
<proteinExistence type="predicted"/>
<comment type="caution">
    <text evidence="2">Lacks conserved residue(s) required for the propagation of feature annotation.</text>
</comment>
<dbReference type="EMBL" id="JAPFFI010000020">
    <property type="protein sequence ID" value="KAJ6340649.1"/>
    <property type="molecule type" value="Genomic_DNA"/>
</dbReference>
<feature type="domain" description="WRC" evidence="4">
    <location>
        <begin position="6"/>
        <end position="50"/>
    </location>
</feature>
<feature type="compositionally biased region" description="Basic residues" evidence="3">
    <location>
        <begin position="301"/>
        <end position="313"/>
    </location>
</feature>
<reference evidence="5" key="1">
    <citation type="submission" date="2022-10" db="EMBL/GenBank/DDBJ databases">
        <authorList>
            <person name="Hyden B.L."/>
            <person name="Feng K."/>
            <person name="Yates T."/>
            <person name="Jawdy S."/>
            <person name="Smart L.B."/>
            <person name="Muchero W."/>
        </authorList>
    </citation>
    <scope>NUCLEOTIDE SEQUENCE</scope>
    <source>
        <tissue evidence="5">Shoot tip</tissue>
    </source>
</reference>
<name>A0ABQ9AJC2_9ROSI</name>
<feature type="compositionally biased region" description="Basic and acidic residues" evidence="3">
    <location>
        <begin position="376"/>
        <end position="386"/>
    </location>
</feature>
<protein>
    <recommendedName>
        <fullName evidence="4">WRC domain-containing protein</fullName>
    </recommendedName>
</protein>
<dbReference type="Pfam" id="PF08879">
    <property type="entry name" value="WRC"/>
    <property type="match status" value="1"/>
</dbReference>
<feature type="region of interest" description="Disordered" evidence="3">
    <location>
        <begin position="48"/>
        <end position="81"/>
    </location>
</feature>
<feature type="compositionally biased region" description="Basic residues" evidence="3">
    <location>
        <begin position="363"/>
        <end position="375"/>
    </location>
</feature>
<accession>A0ABQ9AJC2</accession>
<dbReference type="PROSITE" id="PS51667">
    <property type="entry name" value="WRC"/>
    <property type="match status" value="1"/>
</dbReference>
<sequence>MVDDDDDGYRRCSRSAGKWRCKERAFSGKAYCEKHHLYSVERSLKRSMEKKSVNGDGVEVGSQRKKRQREGSEENSGGDNVSESFQLWQNEATACGINGQVLGGEGFQDSFGGECGGTEVLGLDGKVFQVWDGEGIRLGESGTGASENGVVGLGDHEAPDLFCQVSAANVGNAGVGSSGGGIHGVFGEVNGKNGDITLSGESMEGLFGECKNGDMAAGGEGVQCWCGEAGCASIDGEGIQGLFGETACQNGGEGIESGCHWNEGGEDGKTNKEFFGVEAVGIDDSSEFGGDDKGGAEVSPVKRKRGRPKGSTKKKNDPRGQVKLGLGGDNVIGNGSDVGMIEMEIMFSETSGVDGEGNEIVRPKAKRGRPKGSGKKQKDAAPEEKQCLPGDFSGQ</sequence>
<evidence type="ECO:0000313" key="6">
    <source>
        <dbReference type="Proteomes" id="UP001141253"/>
    </source>
</evidence>
<dbReference type="InterPro" id="IPR014977">
    <property type="entry name" value="WRC_dom"/>
</dbReference>
<gene>
    <name evidence="5" type="ORF">OIU77_008417</name>
</gene>
<evidence type="ECO:0000256" key="1">
    <source>
        <dbReference type="ARBA" id="ARBA00023242"/>
    </source>
</evidence>
<evidence type="ECO:0000313" key="5">
    <source>
        <dbReference type="EMBL" id="KAJ6340649.1"/>
    </source>
</evidence>
<organism evidence="5 6">
    <name type="scientific">Salix suchowensis</name>
    <dbReference type="NCBI Taxonomy" id="1278906"/>
    <lineage>
        <taxon>Eukaryota</taxon>
        <taxon>Viridiplantae</taxon>
        <taxon>Streptophyta</taxon>
        <taxon>Embryophyta</taxon>
        <taxon>Tracheophyta</taxon>
        <taxon>Spermatophyta</taxon>
        <taxon>Magnoliopsida</taxon>
        <taxon>eudicotyledons</taxon>
        <taxon>Gunneridae</taxon>
        <taxon>Pentapetalae</taxon>
        <taxon>rosids</taxon>
        <taxon>fabids</taxon>
        <taxon>Malpighiales</taxon>
        <taxon>Salicaceae</taxon>
        <taxon>Saliceae</taxon>
        <taxon>Salix</taxon>
    </lineage>
</organism>